<gene>
    <name evidence="10" type="ORF">ENW00_06985</name>
</gene>
<comment type="similarity">
    <text evidence="2">Belongs to the purine nucleoside phosphorylase YfiH/LACC1 family.</text>
</comment>
<keyword evidence="4" id="KW-0479">Metal-binding</keyword>
<dbReference type="Gene3D" id="3.60.140.10">
    <property type="entry name" value="CNF1/YfiH-like putative cysteine hydrolases"/>
    <property type="match status" value="1"/>
</dbReference>
<evidence type="ECO:0000313" key="10">
    <source>
        <dbReference type="EMBL" id="HFX13875.1"/>
    </source>
</evidence>
<keyword evidence="5" id="KW-0378">Hydrolase</keyword>
<evidence type="ECO:0000256" key="5">
    <source>
        <dbReference type="ARBA" id="ARBA00022801"/>
    </source>
</evidence>
<dbReference type="Pfam" id="PF02578">
    <property type="entry name" value="Cu-oxidase_4"/>
    <property type="match status" value="1"/>
</dbReference>
<evidence type="ECO:0000256" key="1">
    <source>
        <dbReference type="ARBA" id="ARBA00000553"/>
    </source>
</evidence>
<keyword evidence="3" id="KW-0808">Transferase</keyword>
<comment type="catalytic activity">
    <reaction evidence="7">
        <text>adenosine + H2O + H(+) = inosine + NH4(+)</text>
        <dbReference type="Rhea" id="RHEA:24408"/>
        <dbReference type="ChEBI" id="CHEBI:15377"/>
        <dbReference type="ChEBI" id="CHEBI:15378"/>
        <dbReference type="ChEBI" id="CHEBI:16335"/>
        <dbReference type="ChEBI" id="CHEBI:17596"/>
        <dbReference type="ChEBI" id="CHEBI:28938"/>
        <dbReference type="EC" id="3.5.4.4"/>
    </reaction>
    <physiologicalReaction direction="left-to-right" evidence="7">
        <dbReference type="Rhea" id="RHEA:24409"/>
    </physiologicalReaction>
</comment>
<evidence type="ECO:0000256" key="4">
    <source>
        <dbReference type="ARBA" id="ARBA00022723"/>
    </source>
</evidence>
<evidence type="ECO:0000256" key="9">
    <source>
        <dbReference type="ARBA" id="ARBA00049893"/>
    </source>
</evidence>
<dbReference type="GO" id="GO:0016787">
    <property type="term" value="F:hydrolase activity"/>
    <property type="evidence" value="ECO:0007669"/>
    <property type="project" value="UniProtKB-KW"/>
</dbReference>
<accession>A0A7C3MKN9</accession>
<dbReference type="CDD" id="cd16833">
    <property type="entry name" value="YfiH"/>
    <property type="match status" value="1"/>
</dbReference>
<evidence type="ECO:0000256" key="6">
    <source>
        <dbReference type="ARBA" id="ARBA00022833"/>
    </source>
</evidence>
<evidence type="ECO:0000256" key="8">
    <source>
        <dbReference type="ARBA" id="ARBA00048968"/>
    </source>
</evidence>
<evidence type="ECO:0000256" key="2">
    <source>
        <dbReference type="ARBA" id="ARBA00007353"/>
    </source>
</evidence>
<sequence length="237" mass="28141">MIWQSKLLNKFHEISHGFVSDPYSFPFYFSLKHIPSYIRFLSLIKIFPNRWVVAEQVHGDNIYVSKISNVSFFPKIANKTDIILTQERRHPLIMFFADCIPIFVYIPKIRLIGLAHSGWRGTIKKLPQKLIYELKNRYNISSEDIFIGVGPSIHSCCFEVKEDFISQLPKEYRKYLIYEKEKVKYDLIALLLQQLEEEKIPKENVDISDICTYCNNAYYSYRRNKTSERNIAYIFLK</sequence>
<comment type="catalytic activity">
    <reaction evidence="9">
        <text>S-methyl-5'-thioadenosine + phosphate = 5-(methylsulfanyl)-alpha-D-ribose 1-phosphate + adenine</text>
        <dbReference type="Rhea" id="RHEA:11852"/>
        <dbReference type="ChEBI" id="CHEBI:16708"/>
        <dbReference type="ChEBI" id="CHEBI:17509"/>
        <dbReference type="ChEBI" id="CHEBI:43474"/>
        <dbReference type="ChEBI" id="CHEBI:58533"/>
        <dbReference type="EC" id="2.4.2.28"/>
    </reaction>
    <physiologicalReaction direction="left-to-right" evidence="9">
        <dbReference type="Rhea" id="RHEA:11853"/>
    </physiologicalReaction>
</comment>
<dbReference type="InterPro" id="IPR003730">
    <property type="entry name" value="Cu_polyphenol_OxRdtase"/>
</dbReference>
<dbReference type="GO" id="GO:0005507">
    <property type="term" value="F:copper ion binding"/>
    <property type="evidence" value="ECO:0007669"/>
    <property type="project" value="TreeGrafter"/>
</dbReference>
<dbReference type="GO" id="GO:0017061">
    <property type="term" value="F:S-methyl-5-thioadenosine phosphorylase activity"/>
    <property type="evidence" value="ECO:0007669"/>
    <property type="project" value="UniProtKB-EC"/>
</dbReference>
<dbReference type="EMBL" id="DTIN01000025">
    <property type="protein sequence ID" value="HFX13875.1"/>
    <property type="molecule type" value="Genomic_DNA"/>
</dbReference>
<proteinExistence type="inferred from homology"/>
<evidence type="ECO:0000256" key="7">
    <source>
        <dbReference type="ARBA" id="ARBA00047989"/>
    </source>
</evidence>
<comment type="catalytic activity">
    <reaction evidence="1">
        <text>inosine + phosphate = alpha-D-ribose 1-phosphate + hypoxanthine</text>
        <dbReference type="Rhea" id="RHEA:27646"/>
        <dbReference type="ChEBI" id="CHEBI:17368"/>
        <dbReference type="ChEBI" id="CHEBI:17596"/>
        <dbReference type="ChEBI" id="CHEBI:43474"/>
        <dbReference type="ChEBI" id="CHEBI:57720"/>
        <dbReference type="EC" id="2.4.2.1"/>
    </reaction>
    <physiologicalReaction direction="left-to-right" evidence="1">
        <dbReference type="Rhea" id="RHEA:27647"/>
    </physiologicalReaction>
</comment>
<protein>
    <submittedName>
        <fullName evidence="10">Laccase domain-containing protein</fullName>
    </submittedName>
</protein>
<evidence type="ECO:0000256" key="3">
    <source>
        <dbReference type="ARBA" id="ARBA00022679"/>
    </source>
</evidence>
<dbReference type="InterPro" id="IPR011324">
    <property type="entry name" value="Cytotoxic_necrot_fac-like_cat"/>
</dbReference>
<comment type="catalytic activity">
    <reaction evidence="8">
        <text>adenosine + phosphate = alpha-D-ribose 1-phosphate + adenine</text>
        <dbReference type="Rhea" id="RHEA:27642"/>
        <dbReference type="ChEBI" id="CHEBI:16335"/>
        <dbReference type="ChEBI" id="CHEBI:16708"/>
        <dbReference type="ChEBI" id="CHEBI:43474"/>
        <dbReference type="ChEBI" id="CHEBI:57720"/>
        <dbReference type="EC" id="2.4.2.1"/>
    </reaction>
    <physiologicalReaction direction="left-to-right" evidence="8">
        <dbReference type="Rhea" id="RHEA:27643"/>
    </physiologicalReaction>
</comment>
<name>A0A7C3MKN9_DICTH</name>
<dbReference type="AlphaFoldDB" id="A0A7C3MKN9"/>
<comment type="caution">
    <text evidence="10">The sequence shown here is derived from an EMBL/GenBank/DDBJ whole genome shotgun (WGS) entry which is preliminary data.</text>
</comment>
<dbReference type="PANTHER" id="PTHR30616:SF2">
    <property type="entry name" value="PURINE NUCLEOSIDE PHOSPHORYLASE LACC1"/>
    <property type="match status" value="1"/>
</dbReference>
<organism evidence="10">
    <name type="scientific">Dictyoglomus thermophilum</name>
    <dbReference type="NCBI Taxonomy" id="14"/>
    <lineage>
        <taxon>Bacteria</taxon>
        <taxon>Pseudomonadati</taxon>
        <taxon>Dictyoglomota</taxon>
        <taxon>Dictyoglomia</taxon>
        <taxon>Dictyoglomales</taxon>
        <taxon>Dictyoglomaceae</taxon>
        <taxon>Dictyoglomus</taxon>
    </lineage>
</organism>
<dbReference type="SUPFAM" id="SSF64438">
    <property type="entry name" value="CNF1/YfiH-like putative cysteine hydrolases"/>
    <property type="match status" value="1"/>
</dbReference>
<dbReference type="PANTHER" id="PTHR30616">
    <property type="entry name" value="UNCHARACTERIZED PROTEIN YFIH"/>
    <property type="match status" value="1"/>
</dbReference>
<dbReference type="InterPro" id="IPR038371">
    <property type="entry name" value="Cu_polyphenol_OxRdtase_sf"/>
</dbReference>
<keyword evidence="6" id="KW-0862">Zinc</keyword>
<reference evidence="10" key="1">
    <citation type="journal article" date="2020" name="mSystems">
        <title>Genome- and Community-Level Interaction Insights into Carbon Utilization and Element Cycling Functions of Hydrothermarchaeota in Hydrothermal Sediment.</title>
        <authorList>
            <person name="Zhou Z."/>
            <person name="Liu Y."/>
            <person name="Xu W."/>
            <person name="Pan J."/>
            <person name="Luo Z.H."/>
            <person name="Li M."/>
        </authorList>
    </citation>
    <scope>NUCLEOTIDE SEQUENCE [LARGE SCALE GENOMIC DNA]</scope>
    <source>
        <strain evidence="10">SpSt-81</strain>
    </source>
</reference>